<dbReference type="InterPro" id="IPR032789">
    <property type="entry name" value="T2SS-T3SS_pil_N"/>
</dbReference>
<gene>
    <name evidence="3" type="ORF">Q9313_14535</name>
</gene>
<evidence type="ECO:0000259" key="2">
    <source>
        <dbReference type="PROSITE" id="PS50914"/>
    </source>
</evidence>
<evidence type="ECO:0000256" key="1">
    <source>
        <dbReference type="RuleBase" id="RU004003"/>
    </source>
</evidence>
<dbReference type="Pfam" id="PF13629">
    <property type="entry name" value="T2SS-T3SS_pil_N"/>
    <property type="match status" value="1"/>
</dbReference>
<dbReference type="GO" id="GO:0009306">
    <property type="term" value="P:protein secretion"/>
    <property type="evidence" value="ECO:0007669"/>
    <property type="project" value="InterPro"/>
</dbReference>
<dbReference type="InterPro" id="IPR004846">
    <property type="entry name" value="T2SS/T3SS_dom"/>
</dbReference>
<dbReference type="AlphaFoldDB" id="A0AA50H777"/>
<dbReference type="GO" id="GO:0015627">
    <property type="term" value="C:type II protein secretion system complex"/>
    <property type="evidence" value="ECO:0007669"/>
    <property type="project" value="TreeGrafter"/>
</dbReference>
<dbReference type="PANTHER" id="PTHR30332:SF17">
    <property type="entry name" value="TYPE IV PILIATION SYSTEM PROTEIN DR_0774-RELATED"/>
    <property type="match status" value="1"/>
</dbReference>
<dbReference type="EMBL" id="CP132302">
    <property type="protein sequence ID" value="WLR99228.1"/>
    <property type="molecule type" value="Genomic_DNA"/>
</dbReference>
<evidence type="ECO:0000313" key="3">
    <source>
        <dbReference type="EMBL" id="WLR99228.1"/>
    </source>
</evidence>
<dbReference type="PROSITE" id="PS50914">
    <property type="entry name" value="BON"/>
    <property type="match status" value="1"/>
</dbReference>
<comment type="similarity">
    <text evidence="1">Belongs to the bacterial secretin family.</text>
</comment>
<accession>A0AA50H777</accession>
<dbReference type="InterPro" id="IPR007055">
    <property type="entry name" value="BON_dom"/>
</dbReference>
<dbReference type="PANTHER" id="PTHR30332">
    <property type="entry name" value="PROBABLE GENERAL SECRETION PATHWAY PROTEIN D"/>
    <property type="match status" value="1"/>
</dbReference>
<keyword evidence="4" id="KW-1185">Reference proteome</keyword>
<evidence type="ECO:0000313" key="4">
    <source>
        <dbReference type="Proteomes" id="UP001234585"/>
    </source>
</evidence>
<dbReference type="InterPro" id="IPR001775">
    <property type="entry name" value="GspD/PilQ"/>
</dbReference>
<organism evidence="3 4">
    <name type="scientific">Shinella sumterensis</name>
    <dbReference type="NCBI Taxonomy" id="1967501"/>
    <lineage>
        <taxon>Bacteria</taxon>
        <taxon>Pseudomonadati</taxon>
        <taxon>Pseudomonadota</taxon>
        <taxon>Alphaproteobacteria</taxon>
        <taxon>Hyphomicrobiales</taxon>
        <taxon>Rhizobiaceae</taxon>
        <taxon>Shinella</taxon>
    </lineage>
</organism>
<reference evidence="3 4" key="1">
    <citation type="submission" date="2023-08" db="EMBL/GenBank/DDBJ databases">
        <title>Pathogen: clinical or host-associated sample.</title>
        <authorList>
            <person name="Hergert J."/>
            <person name="Casey R."/>
            <person name="Wagner J."/>
            <person name="Young E.L."/>
            <person name="Oakeson K.F."/>
        </authorList>
    </citation>
    <scope>NUCLEOTIDE SEQUENCE [LARGE SCALE GENOMIC DNA]</scope>
    <source>
        <strain evidence="3 4">1760953</strain>
    </source>
</reference>
<protein>
    <submittedName>
        <fullName evidence="3">Type II and III secretion system protein family protein</fullName>
    </submittedName>
</protein>
<sequence>MAFSGLPAAIVTGKVIATAEAASASIIRIQNAGPGARKTISLGLNKAVVIDLPSDAHDILVADPVKADAVTRTSRRIYLFGKEVGQTNIFVFGPGGEEIVSIDLNVERDVSSLQANLRRFIPDSDIQVEIISDNIVLSGSVRTPQDATQAVNLAQIFLKGGEATTRTIVSQGNNGDAAIFGEGRQASQVVNMLQVQGEDQVTLKVTVAEIRREVLKQLGFDNTFSRIAGASGSNLDVLSFNTAASGLSGTVAGNVGKLGIESVVNALEQAKAIRTLAEPTLTAISGQAATFNSGGERLYAVSDGNGGYTTTTYQYGISLGFTPTVLSSGRISLRIQTKVSEPVAGASGAEYRRRDAETVVELPSGGSIALAGLIRDDVQQSMNGTPVASKVPIFGALFRQKSIERNETELVIIATPYLVKPVNRNALARPDDNFNPANDAASVFLGQVNQIYGRKSNLPAQRYEGSVGFIYK</sequence>
<dbReference type="Pfam" id="PF04972">
    <property type="entry name" value="BON"/>
    <property type="match status" value="1"/>
</dbReference>
<dbReference type="InterPro" id="IPR050810">
    <property type="entry name" value="Bact_Secretion_Sys_Channel"/>
</dbReference>
<name>A0AA50H777_9HYPH</name>
<proteinExistence type="inferred from homology"/>
<feature type="domain" description="BON" evidence="2">
    <location>
        <begin position="102"/>
        <end position="172"/>
    </location>
</feature>
<dbReference type="Proteomes" id="UP001234585">
    <property type="component" value="Chromosome"/>
</dbReference>
<dbReference type="Pfam" id="PF00263">
    <property type="entry name" value="Secretin"/>
    <property type="match status" value="1"/>
</dbReference>
<dbReference type="PRINTS" id="PR00811">
    <property type="entry name" value="BCTERIALGSPD"/>
</dbReference>